<name>A0A8S2LE41_9BILA</name>
<accession>A0A8S2LE41</accession>
<comment type="caution">
    <text evidence="3">The sequence shown here is derived from an EMBL/GenBank/DDBJ whole genome shotgun (WGS) entry which is preliminary data.</text>
</comment>
<evidence type="ECO:0000313" key="3">
    <source>
        <dbReference type="EMBL" id="CAF3895900.1"/>
    </source>
</evidence>
<protein>
    <recommendedName>
        <fullName evidence="2">PNPLA domain-containing protein</fullName>
    </recommendedName>
</protein>
<dbReference type="InterPro" id="IPR002641">
    <property type="entry name" value="PNPLA_dom"/>
</dbReference>
<dbReference type="Pfam" id="PF01734">
    <property type="entry name" value="Patatin"/>
    <property type="match status" value="1"/>
</dbReference>
<organism evidence="3 4">
    <name type="scientific">Didymodactylos carnosus</name>
    <dbReference type="NCBI Taxonomy" id="1234261"/>
    <lineage>
        <taxon>Eukaryota</taxon>
        <taxon>Metazoa</taxon>
        <taxon>Spiralia</taxon>
        <taxon>Gnathifera</taxon>
        <taxon>Rotifera</taxon>
        <taxon>Eurotatoria</taxon>
        <taxon>Bdelloidea</taxon>
        <taxon>Philodinida</taxon>
        <taxon>Philodinidae</taxon>
        <taxon>Didymodactylos</taxon>
    </lineage>
</organism>
<feature type="non-terminal residue" evidence="3">
    <location>
        <position position="1"/>
    </location>
</feature>
<evidence type="ECO:0000313" key="4">
    <source>
        <dbReference type="Proteomes" id="UP000682733"/>
    </source>
</evidence>
<dbReference type="EMBL" id="CAJOBA010017517">
    <property type="protein sequence ID" value="CAF3895900.1"/>
    <property type="molecule type" value="Genomic_DNA"/>
</dbReference>
<evidence type="ECO:0000259" key="2">
    <source>
        <dbReference type="Pfam" id="PF01734"/>
    </source>
</evidence>
<sequence length="74" mass="8487">MKLAMSMLIVLNAKSYAKHWYYRIADVLKATMAAPTYFPPHKMHRGIIENGHFVPNKHQKIYVDGGVFANDPEL</sequence>
<evidence type="ECO:0000256" key="1">
    <source>
        <dbReference type="ARBA" id="ARBA00023098"/>
    </source>
</evidence>
<dbReference type="GO" id="GO:0006629">
    <property type="term" value="P:lipid metabolic process"/>
    <property type="evidence" value="ECO:0007669"/>
    <property type="project" value="UniProtKB-KW"/>
</dbReference>
<dbReference type="AlphaFoldDB" id="A0A8S2LE41"/>
<dbReference type="Proteomes" id="UP000682733">
    <property type="component" value="Unassembled WGS sequence"/>
</dbReference>
<feature type="non-terminal residue" evidence="3">
    <location>
        <position position="74"/>
    </location>
</feature>
<keyword evidence="1" id="KW-0443">Lipid metabolism</keyword>
<reference evidence="3" key="1">
    <citation type="submission" date="2021-02" db="EMBL/GenBank/DDBJ databases">
        <authorList>
            <person name="Nowell W R."/>
        </authorList>
    </citation>
    <scope>NUCLEOTIDE SEQUENCE</scope>
</reference>
<proteinExistence type="predicted"/>
<gene>
    <name evidence="3" type="ORF">TMI583_LOCUS20512</name>
</gene>
<dbReference type="Gene3D" id="3.40.1090.10">
    <property type="entry name" value="Cytosolic phospholipase A2 catalytic domain"/>
    <property type="match status" value="1"/>
</dbReference>
<feature type="domain" description="PNPLA" evidence="2">
    <location>
        <begin position="23"/>
        <end position="72"/>
    </location>
</feature>
<dbReference type="InterPro" id="IPR016035">
    <property type="entry name" value="Acyl_Trfase/lysoPLipase"/>
</dbReference>
<dbReference type="SUPFAM" id="SSF52151">
    <property type="entry name" value="FabD/lysophospholipase-like"/>
    <property type="match status" value="1"/>
</dbReference>